<dbReference type="OrthoDB" id="8589827at2"/>
<organism evidence="2 3">
    <name type="scientific">Chromobacterium amazonense</name>
    <dbReference type="NCBI Taxonomy" id="1382803"/>
    <lineage>
        <taxon>Bacteria</taxon>
        <taxon>Pseudomonadati</taxon>
        <taxon>Pseudomonadota</taxon>
        <taxon>Betaproteobacteria</taxon>
        <taxon>Neisseriales</taxon>
        <taxon>Chromobacteriaceae</taxon>
        <taxon>Chromobacterium</taxon>
    </lineage>
</organism>
<protein>
    <submittedName>
        <fullName evidence="2">Uncharacterized protein</fullName>
    </submittedName>
</protein>
<dbReference type="AlphaFoldDB" id="A0A1S1X9W3"/>
<proteinExistence type="predicted"/>
<sequence>MRLVALCLTGMLAAAPALANCVNLAGRSFCAPPGGQAVLHQGQAYCSAGACVVDSFGNLFCSPYPGGGAIFANGSFYAGPGLCLLGPDGAPHCAAAPNGSCNIGPAGQVACEGGSTVVPAVRPPLCQ</sequence>
<dbReference type="RefSeq" id="WP_071109443.1">
    <property type="nucleotide sequence ID" value="NZ_CAWMOE010000016.1"/>
</dbReference>
<reference evidence="2 3" key="1">
    <citation type="submission" date="2017-01" db="EMBL/GenBank/DDBJ databases">
        <title>New insights into the genetic diversity of Chromobacterium isolated from tropical freshwater lake.</title>
        <authorList>
            <person name="Santos A.B."/>
            <person name="Nascimento A.M."/>
            <person name="Da Silva P.C."/>
        </authorList>
    </citation>
    <scope>NUCLEOTIDE SEQUENCE [LARGE SCALE GENOMIC DNA]</scope>
    <source>
        <strain evidence="2 3">56AF</strain>
    </source>
</reference>
<name>A0A1S1X9W3_9NEIS</name>
<feature type="signal peptide" evidence="1">
    <location>
        <begin position="1"/>
        <end position="19"/>
    </location>
</feature>
<dbReference type="EMBL" id="MTBD01000030">
    <property type="protein sequence ID" value="PRP69454.1"/>
    <property type="molecule type" value="Genomic_DNA"/>
</dbReference>
<evidence type="ECO:0000313" key="3">
    <source>
        <dbReference type="Proteomes" id="UP000239469"/>
    </source>
</evidence>
<feature type="chain" id="PRO_5030033460" evidence="1">
    <location>
        <begin position="20"/>
        <end position="127"/>
    </location>
</feature>
<keyword evidence="1" id="KW-0732">Signal</keyword>
<dbReference type="Proteomes" id="UP000239469">
    <property type="component" value="Unassembled WGS sequence"/>
</dbReference>
<evidence type="ECO:0000313" key="2">
    <source>
        <dbReference type="EMBL" id="PRP69454.1"/>
    </source>
</evidence>
<gene>
    <name evidence="2" type="ORF">BUE93_16880</name>
</gene>
<evidence type="ECO:0000256" key="1">
    <source>
        <dbReference type="SAM" id="SignalP"/>
    </source>
</evidence>
<accession>A0A1S1X9W3</accession>
<comment type="caution">
    <text evidence="2">The sequence shown here is derived from an EMBL/GenBank/DDBJ whole genome shotgun (WGS) entry which is preliminary data.</text>
</comment>